<evidence type="ECO:0000313" key="1">
    <source>
        <dbReference type="EMBL" id="UYO75592.1"/>
    </source>
</evidence>
<dbReference type="KEGG" id="hqn:M0220_05420"/>
<name>A0AA46YSM5_9GAMM</name>
<protein>
    <submittedName>
        <fullName evidence="1">Uncharacterized protein</fullName>
    </submittedName>
</protein>
<dbReference type="EMBL" id="CP096973">
    <property type="protein sequence ID" value="UYO75592.1"/>
    <property type="molecule type" value="Genomic_DNA"/>
</dbReference>
<evidence type="ECO:0000313" key="2">
    <source>
        <dbReference type="Proteomes" id="UP001164935"/>
    </source>
</evidence>
<reference evidence="1" key="1">
    <citation type="submission" date="2022-05" db="EMBL/GenBank/DDBJ databases">
        <title>Complete sequence of a novel PHA-producing Halomonas strain.</title>
        <authorList>
            <person name="Zheng Z."/>
        </authorList>
    </citation>
    <scope>NUCLEOTIDE SEQUENCE</scope>
    <source>
        <strain evidence="1">ZZQ-149</strain>
    </source>
</reference>
<dbReference type="RefSeq" id="WP_264018898.1">
    <property type="nucleotide sequence ID" value="NZ_CP096973.1"/>
</dbReference>
<organism evidence="1 2">
    <name type="scientific">Halomonas qinghailakensis</name>
    <dbReference type="NCBI Taxonomy" id="2937790"/>
    <lineage>
        <taxon>Bacteria</taxon>
        <taxon>Pseudomonadati</taxon>
        <taxon>Pseudomonadota</taxon>
        <taxon>Gammaproteobacteria</taxon>
        <taxon>Oceanospirillales</taxon>
        <taxon>Halomonadaceae</taxon>
        <taxon>Halomonas</taxon>
    </lineage>
</organism>
<sequence length="71" mass="7520">MLWPCDAIGVPVKGRWLAELSGTRCGGERVLPLLDFLGAAMLNQLDAGQPLTAVAVGWVELYANHGAREGS</sequence>
<gene>
    <name evidence="1" type="ORF">M0220_05420</name>
</gene>
<keyword evidence="2" id="KW-1185">Reference proteome</keyword>
<dbReference type="Proteomes" id="UP001164935">
    <property type="component" value="Chromosome"/>
</dbReference>
<dbReference type="AlphaFoldDB" id="A0AA46YSM5"/>
<accession>A0AA46YSM5</accession>
<proteinExistence type="predicted"/>